<organism evidence="2 3">
    <name type="scientific">Anaerotruncus colihominis DSM 17241</name>
    <dbReference type="NCBI Taxonomy" id="445972"/>
    <lineage>
        <taxon>Bacteria</taxon>
        <taxon>Bacillati</taxon>
        <taxon>Bacillota</taxon>
        <taxon>Clostridia</taxon>
        <taxon>Eubacteriales</taxon>
        <taxon>Oscillospiraceae</taxon>
        <taxon>Anaerotruncus</taxon>
    </lineage>
</organism>
<comment type="caution">
    <text evidence="2">The sequence shown here is derived from an EMBL/GenBank/DDBJ whole genome shotgun (WGS) entry which is preliminary data.</text>
</comment>
<dbReference type="AlphaFoldDB" id="B0P9U4"/>
<reference evidence="2" key="1">
    <citation type="submission" date="2007-11" db="EMBL/GenBank/DDBJ databases">
        <authorList>
            <person name="Fulton L."/>
            <person name="Clifton S."/>
            <person name="Fulton B."/>
            <person name="Xu J."/>
            <person name="Minx P."/>
            <person name="Pepin K.H."/>
            <person name="Johnson M."/>
            <person name="Thiruvilangam P."/>
            <person name="Bhonagiri V."/>
            <person name="Nash W.E."/>
            <person name="Mardis E.R."/>
            <person name="Wilson R.K."/>
        </authorList>
    </citation>
    <scope>NUCLEOTIDE SEQUENCE [LARGE SCALE GENOMIC DNA]</scope>
    <source>
        <strain evidence="2">DSM 17241</strain>
    </source>
</reference>
<dbReference type="EMBL" id="ABGD02000012">
    <property type="protein sequence ID" value="EDS11622.1"/>
    <property type="molecule type" value="Genomic_DNA"/>
</dbReference>
<keyword evidence="1" id="KW-0812">Transmembrane</keyword>
<evidence type="ECO:0000313" key="2">
    <source>
        <dbReference type="EMBL" id="EDS11622.1"/>
    </source>
</evidence>
<keyword evidence="3" id="KW-1185">Reference proteome</keyword>
<dbReference type="Proteomes" id="UP000003803">
    <property type="component" value="Unassembled WGS sequence"/>
</dbReference>
<reference evidence="2" key="2">
    <citation type="submission" date="2013-09" db="EMBL/GenBank/DDBJ databases">
        <title>Draft genome sequence of Anaerotruncus colihominis(DSM 17241).</title>
        <authorList>
            <person name="Sudarsanam P."/>
            <person name="Ley R."/>
            <person name="Guruge J."/>
            <person name="Turnbaugh P.J."/>
            <person name="Mahowald M."/>
            <person name="Liep D."/>
            <person name="Gordon J."/>
        </authorList>
    </citation>
    <scope>NUCLEOTIDE SEQUENCE</scope>
    <source>
        <strain evidence="2">DSM 17241</strain>
    </source>
</reference>
<feature type="transmembrane region" description="Helical" evidence="1">
    <location>
        <begin position="12"/>
        <end position="32"/>
    </location>
</feature>
<dbReference type="HOGENOM" id="CLU_3057888_0_0_9"/>
<name>B0P9U4_9FIRM</name>
<protein>
    <submittedName>
        <fullName evidence="2">Uncharacterized protein</fullName>
    </submittedName>
</protein>
<keyword evidence="1" id="KW-0472">Membrane</keyword>
<sequence>MSVQLKTTNQRFLLFTFFKLNCAICINFYNLICYTKSLYLVYNSKFMNYNVYT</sequence>
<proteinExistence type="predicted"/>
<keyword evidence="1" id="KW-1133">Transmembrane helix</keyword>
<accession>B0P9U4</accession>
<gene>
    <name evidence="2" type="ORF">ANACOL_01513</name>
</gene>
<evidence type="ECO:0000313" key="3">
    <source>
        <dbReference type="Proteomes" id="UP000003803"/>
    </source>
</evidence>
<evidence type="ECO:0000256" key="1">
    <source>
        <dbReference type="SAM" id="Phobius"/>
    </source>
</evidence>